<evidence type="ECO:0000313" key="1">
    <source>
        <dbReference type="EMBL" id="VEP16953.1"/>
    </source>
</evidence>
<proteinExistence type="predicted"/>
<organism evidence="1 2">
    <name type="scientific">Hyella patelloides LEGE 07179</name>
    <dbReference type="NCBI Taxonomy" id="945734"/>
    <lineage>
        <taxon>Bacteria</taxon>
        <taxon>Bacillati</taxon>
        <taxon>Cyanobacteriota</taxon>
        <taxon>Cyanophyceae</taxon>
        <taxon>Pleurocapsales</taxon>
        <taxon>Hyellaceae</taxon>
        <taxon>Hyella</taxon>
    </lineage>
</organism>
<accession>A0A563W0A5</accession>
<dbReference type="SUPFAM" id="SSF53098">
    <property type="entry name" value="Ribonuclease H-like"/>
    <property type="match status" value="1"/>
</dbReference>
<dbReference type="EMBL" id="CAACVJ010000464">
    <property type="protein sequence ID" value="VEP16953.1"/>
    <property type="molecule type" value="Genomic_DNA"/>
</dbReference>
<gene>
    <name evidence="1" type="ORF">H1P_5160002</name>
</gene>
<sequence>MKQVICLEPEFIKKQDGYKKQDCENAAIKRWLNKNPSQRYENPVTLLGDDLYSRQPICELALAKDYNFIFVCRETSHKTLYEWLEFLEKTGEVQTIKKKEWNGRKELVYRYRYTNKIPLKDGDDSLQVNWCEVTIINQKTKEVAYKNSFITNHNIRDDNVEKIVKAGRSRWKIENESNNVLKNHGYNLEHNFGHGQNNLCEILLSLNLLAFLFHSVLKLANSTYQRLRQLSGSRRSFFNDIRALLKYFWFETWSDLFNFMLDDDSDNLQTNSS</sequence>
<dbReference type="Proteomes" id="UP000320055">
    <property type="component" value="Unassembled WGS sequence"/>
</dbReference>
<reference evidence="1 2" key="1">
    <citation type="submission" date="2019-01" db="EMBL/GenBank/DDBJ databases">
        <authorList>
            <person name="Brito A."/>
        </authorList>
    </citation>
    <scope>NUCLEOTIDE SEQUENCE [LARGE SCALE GENOMIC DNA]</scope>
    <source>
        <strain evidence="1">1</strain>
    </source>
</reference>
<dbReference type="AlphaFoldDB" id="A0A563W0A5"/>
<protein>
    <submittedName>
        <fullName evidence="1">Transposase</fullName>
    </submittedName>
</protein>
<keyword evidence="2" id="KW-1185">Reference proteome</keyword>
<name>A0A563W0A5_9CYAN</name>
<evidence type="ECO:0000313" key="2">
    <source>
        <dbReference type="Proteomes" id="UP000320055"/>
    </source>
</evidence>
<dbReference type="InterPro" id="IPR012337">
    <property type="entry name" value="RNaseH-like_sf"/>
</dbReference>